<evidence type="ECO:0000256" key="3">
    <source>
        <dbReference type="ARBA" id="ARBA00022737"/>
    </source>
</evidence>
<dbReference type="InterPro" id="IPR036508">
    <property type="entry name" value="Chitin-bd_dom_sf"/>
</dbReference>
<feature type="domain" description="Chitin-binding type-2" evidence="7">
    <location>
        <begin position="209"/>
        <end position="272"/>
    </location>
</feature>
<protein>
    <submittedName>
        <fullName evidence="9">Uncharacterized protein LOC108678154</fullName>
    </submittedName>
</protein>
<feature type="chain" id="PRO_5034294384" evidence="6">
    <location>
        <begin position="22"/>
        <end position="392"/>
    </location>
</feature>
<dbReference type="Pfam" id="PF01607">
    <property type="entry name" value="CBM_14"/>
    <property type="match status" value="2"/>
</dbReference>
<dbReference type="RefSeq" id="XP_018021992.1">
    <property type="nucleotide sequence ID" value="XM_018166503.2"/>
</dbReference>
<dbReference type="PANTHER" id="PTHR23301">
    <property type="entry name" value="CHITIN BINDING PERITROPHIN-A"/>
    <property type="match status" value="1"/>
</dbReference>
<keyword evidence="8" id="KW-1185">Reference proteome</keyword>
<gene>
    <name evidence="9" type="primary">LOC108678154</name>
</gene>
<dbReference type="SMART" id="SM00494">
    <property type="entry name" value="ChtBD2"/>
    <property type="match status" value="4"/>
</dbReference>
<dbReference type="KEGG" id="hazt:108678154"/>
<dbReference type="OMA" id="ETMACEF"/>
<keyword evidence="1" id="KW-0147">Chitin-binding</keyword>
<keyword evidence="3" id="KW-0677">Repeat</keyword>
<accession>A0A8B7P846</accession>
<dbReference type="InterPro" id="IPR051940">
    <property type="entry name" value="Chitin_bind-dev_reg"/>
</dbReference>
<dbReference type="SUPFAM" id="SSF57625">
    <property type="entry name" value="Invertebrate chitin-binding proteins"/>
    <property type="match status" value="4"/>
</dbReference>
<evidence type="ECO:0000259" key="7">
    <source>
        <dbReference type="PROSITE" id="PS50940"/>
    </source>
</evidence>
<dbReference type="GeneID" id="108678154"/>
<evidence type="ECO:0000256" key="2">
    <source>
        <dbReference type="ARBA" id="ARBA00022729"/>
    </source>
</evidence>
<dbReference type="PROSITE" id="PS50940">
    <property type="entry name" value="CHIT_BIND_II"/>
    <property type="match status" value="2"/>
</dbReference>
<evidence type="ECO:0000256" key="4">
    <source>
        <dbReference type="ARBA" id="ARBA00023157"/>
    </source>
</evidence>
<dbReference type="OrthoDB" id="6020543at2759"/>
<proteinExistence type="predicted"/>
<dbReference type="PANTHER" id="PTHR23301:SF0">
    <property type="entry name" value="CHITIN-BINDING TYPE-2 DOMAIN-CONTAINING PROTEIN-RELATED"/>
    <property type="match status" value="1"/>
</dbReference>
<feature type="signal peptide" evidence="6">
    <location>
        <begin position="1"/>
        <end position="21"/>
    </location>
</feature>
<name>A0A8B7P846_HYAAZ</name>
<dbReference type="GO" id="GO:0008061">
    <property type="term" value="F:chitin binding"/>
    <property type="evidence" value="ECO:0007669"/>
    <property type="project" value="UniProtKB-KW"/>
</dbReference>
<dbReference type="Proteomes" id="UP000694843">
    <property type="component" value="Unplaced"/>
</dbReference>
<organism evidence="8 9">
    <name type="scientific">Hyalella azteca</name>
    <name type="common">Amphipod</name>
    <dbReference type="NCBI Taxonomy" id="294128"/>
    <lineage>
        <taxon>Eukaryota</taxon>
        <taxon>Metazoa</taxon>
        <taxon>Ecdysozoa</taxon>
        <taxon>Arthropoda</taxon>
        <taxon>Crustacea</taxon>
        <taxon>Multicrustacea</taxon>
        <taxon>Malacostraca</taxon>
        <taxon>Eumalacostraca</taxon>
        <taxon>Peracarida</taxon>
        <taxon>Amphipoda</taxon>
        <taxon>Senticaudata</taxon>
        <taxon>Talitrida</taxon>
        <taxon>Talitroidea</taxon>
        <taxon>Hyalellidae</taxon>
        <taxon>Hyalella</taxon>
    </lineage>
</organism>
<reference evidence="9" key="1">
    <citation type="submission" date="2025-08" db="UniProtKB">
        <authorList>
            <consortium name="RefSeq"/>
        </authorList>
    </citation>
    <scope>IDENTIFICATION</scope>
    <source>
        <tissue evidence="9">Whole organism</tissue>
    </source>
</reference>
<evidence type="ECO:0000313" key="9">
    <source>
        <dbReference type="RefSeq" id="XP_018021992.1"/>
    </source>
</evidence>
<evidence type="ECO:0000256" key="6">
    <source>
        <dbReference type="SAM" id="SignalP"/>
    </source>
</evidence>
<evidence type="ECO:0000256" key="5">
    <source>
        <dbReference type="ARBA" id="ARBA00023180"/>
    </source>
</evidence>
<feature type="domain" description="Chitin-binding type-2" evidence="7">
    <location>
        <begin position="27"/>
        <end position="86"/>
    </location>
</feature>
<dbReference type="Gene3D" id="2.170.140.10">
    <property type="entry name" value="Chitin binding domain"/>
    <property type="match status" value="3"/>
</dbReference>
<dbReference type="InterPro" id="IPR002557">
    <property type="entry name" value="Chitin-bd_dom"/>
</dbReference>
<keyword evidence="5" id="KW-0325">Glycoprotein</keyword>
<keyword evidence="4" id="KW-1015">Disulfide bond</keyword>
<dbReference type="GO" id="GO:0005576">
    <property type="term" value="C:extracellular region"/>
    <property type="evidence" value="ECO:0007669"/>
    <property type="project" value="InterPro"/>
</dbReference>
<sequence length="392" mass="42931">MSSSHVLHAALLVISVAYVAAGPKALGFECKEEGRFPNPSDCTSFFTCVKDNDGDYVSFEGSCRGYAFDAGRQVCVSTETVPDCSPRKSRHISSNPQYAELCTNDSFICVDCKTVINCVNGTAFEDSTCTSGFTCQTPASFEGQATCYTTQTQDNECQCEEDNHFETDPYNPNGFYFCPSNGSDPMVYHCPDEMMFDETLIDCTNPEGIPACTKSGVFSNPSNCSQYYMCIRTSSGWAQKIFDCEDDLMFNDNTKNCSDPCSWPTTTFDCTEEGRFADPSSCENFYLCIADPEEEGDFIQTLKRCPLNYIWDPNASNSSGHCASPTNPKTTKCTPVVESTCEIPITCGNGTSRSAPSPSRRSAFRGQMLSFVSGADPIQNVIDIMNDVSSKL</sequence>
<evidence type="ECO:0000313" key="8">
    <source>
        <dbReference type="Proteomes" id="UP000694843"/>
    </source>
</evidence>
<evidence type="ECO:0000256" key="1">
    <source>
        <dbReference type="ARBA" id="ARBA00022669"/>
    </source>
</evidence>
<keyword evidence="2 6" id="KW-0732">Signal</keyword>
<dbReference type="AlphaFoldDB" id="A0A8B7P846"/>